<evidence type="ECO:0000256" key="6">
    <source>
        <dbReference type="ARBA" id="ARBA00022777"/>
    </source>
</evidence>
<dbReference type="SMART" id="SM00304">
    <property type="entry name" value="HAMP"/>
    <property type="match status" value="1"/>
</dbReference>
<dbReference type="EC" id="2.7.13.3" evidence="3"/>
<proteinExistence type="predicted"/>
<keyword evidence="11" id="KW-1185">Reference proteome</keyword>
<dbReference type="CDD" id="cd00082">
    <property type="entry name" value="HisKA"/>
    <property type="match status" value="1"/>
</dbReference>
<dbReference type="InterPro" id="IPR005467">
    <property type="entry name" value="His_kinase_dom"/>
</dbReference>
<keyword evidence="4" id="KW-0597">Phosphoprotein</keyword>
<dbReference type="GO" id="GO:0009927">
    <property type="term" value="F:histidine phosphotransfer kinase activity"/>
    <property type="evidence" value="ECO:0007669"/>
    <property type="project" value="TreeGrafter"/>
</dbReference>
<keyword evidence="7" id="KW-1133">Transmembrane helix</keyword>
<comment type="subcellular location">
    <subcellularLocation>
        <location evidence="2">Membrane</location>
    </subcellularLocation>
</comment>
<accession>A0A1Y6BQ80</accession>
<dbReference type="SUPFAM" id="SSF55874">
    <property type="entry name" value="ATPase domain of HSP90 chaperone/DNA topoisomerase II/histidine kinase"/>
    <property type="match status" value="1"/>
</dbReference>
<dbReference type="PANTHER" id="PTHR43047">
    <property type="entry name" value="TWO-COMPONENT HISTIDINE PROTEIN KINASE"/>
    <property type="match status" value="1"/>
</dbReference>
<evidence type="ECO:0000256" key="1">
    <source>
        <dbReference type="ARBA" id="ARBA00000085"/>
    </source>
</evidence>
<dbReference type="EMBL" id="FWZX01000005">
    <property type="protein sequence ID" value="SMF12738.1"/>
    <property type="molecule type" value="Genomic_DNA"/>
</dbReference>
<dbReference type="GO" id="GO:0000155">
    <property type="term" value="F:phosphorelay sensor kinase activity"/>
    <property type="evidence" value="ECO:0007669"/>
    <property type="project" value="InterPro"/>
</dbReference>
<dbReference type="InterPro" id="IPR003660">
    <property type="entry name" value="HAMP_dom"/>
</dbReference>
<feature type="transmembrane region" description="Helical" evidence="7">
    <location>
        <begin position="268"/>
        <end position="289"/>
    </location>
</feature>
<dbReference type="PANTHER" id="PTHR43047:SF72">
    <property type="entry name" value="OSMOSENSING HISTIDINE PROTEIN KINASE SLN1"/>
    <property type="match status" value="1"/>
</dbReference>
<dbReference type="SUPFAM" id="SSF47384">
    <property type="entry name" value="Homodimeric domain of signal transducing histidine kinase"/>
    <property type="match status" value="1"/>
</dbReference>
<keyword evidence="7" id="KW-0472">Membrane</keyword>
<reference evidence="10 11" key="1">
    <citation type="submission" date="2017-04" db="EMBL/GenBank/DDBJ databases">
        <authorList>
            <person name="Afonso C.L."/>
            <person name="Miller P.J."/>
            <person name="Scott M.A."/>
            <person name="Spackman E."/>
            <person name="Goraichik I."/>
            <person name="Dimitrov K.M."/>
            <person name="Suarez D.L."/>
            <person name="Swayne D.E."/>
        </authorList>
    </citation>
    <scope>NUCLEOTIDE SEQUENCE [LARGE SCALE GENOMIC DNA]</scope>
    <source>
        <strain evidence="10 11">USBA 355</strain>
    </source>
</reference>
<gene>
    <name evidence="10" type="ORF">SAMN05428998_105108</name>
</gene>
<dbReference type="InterPro" id="IPR003594">
    <property type="entry name" value="HATPase_dom"/>
</dbReference>
<dbReference type="Pfam" id="PF02518">
    <property type="entry name" value="HATPase_c"/>
    <property type="match status" value="1"/>
</dbReference>
<keyword evidence="5" id="KW-0808">Transferase</keyword>
<dbReference type="Pfam" id="PF00672">
    <property type="entry name" value="HAMP"/>
    <property type="match status" value="1"/>
</dbReference>
<dbReference type="Gene3D" id="6.10.340.10">
    <property type="match status" value="1"/>
</dbReference>
<dbReference type="STRING" id="560819.SAMN05428998_105108"/>
<evidence type="ECO:0000259" key="8">
    <source>
        <dbReference type="PROSITE" id="PS50109"/>
    </source>
</evidence>
<evidence type="ECO:0000313" key="10">
    <source>
        <dbReference type="EMBL" id="SMF12738.1"/>
    </source>
</evidence>
<dbReference type="Proteomes" id="UP000192917">
    <property type="component" value="Unassembled WGS sequence"/>
</dbReference>
<dbReference type="PRINTS" id="PR00344">
    <property type="entry name" value="BCTRLSENSOR"/>
</dbReference>
<dbReference type="CDD" id="cd12912">
    <property type="entry name" value="PDC2_MCP_like"/>
    <property type="match status" value="1"/>
</dbReference>
<dbReference type="InterPro" id="IPR004358">
    <property type="entry name" value="Sig_transdc_His_kin-like_C"/>
</dbReference>
<protein>
    <recommendedName>
        <fullName evidence="3">histidine kinase</fullName>
        <ecNumber evidence="3">2.7.13.3</ecNumber>
    </recommendedName>
</protein>
<sequence>MRLRLRWVLTAAFVVVALLPVGLLAFWVQQTAYNREVAEVRERHLLLARNLTAALERFARDVAAGFQLYCQTRDATVDSAAPIVALHRSLGFRYFLTVDRDGIVRHSVAVKGAAPARLGPALTRVLWDRVPETGIDFSPVVHDPSGVPTIFLRAGSGDGLLDVGALSTDYIVHLAGVVAFGKGGHAAIVDREGHVIGHPFESWRREIKDLSKVKPVQRMMAGETGVTQFFSPAIKADMITGYTVVKGPGWGVMVPQPLSELRERASQVTWLAAVVAVAGLLLAALLGFVTARLLTRPIESAALAADAIQAGNFETRIEPREHFVTVELRRLIECFNAMADRLDGDRRRIQLALERARLADRAKSEFLANMSHELRTPLNAIIGFADTMRSELFGPLGDRRYASYADDIGRSGTHLLSIINDILDLAKIEQGKMEIRRGPVALPAVAAEALQMVRERADDGQVALELALPEDLPAAYGNADKIKQILLNLLSNAVKFTPPGGRVVLSAALQARPDAGGEAGAGRQRIALTVADSGIGMSEADIAVALAPFGQVDSRLSRRFEGTGLGLPLVRQLVELHGGRLEIDSRPGEGTRVTVLLPVAPPPRGAVAAVEEDAAR</sequence>
<evidence type="ECO:0000259" key="9">
    <source>
        <dbReference type="PROSITE" id="PS50885"/>
    </source>
</evidence>
<keyword evidence="6 10" id="KW-0418">Kinase</keyword>
<dbReference type="PROSITE" id="PS50109">
    <property type="entry name" value="HIS_KIN"/>
    <property type="match status" value="1"/>
</dbReference>
<name>A0A1Y6BQ80_9PROT</name>
<dbReference type="SMART" id="SM00388">
    <property type="entry name" value="HisKA"/>
    <property type="match status" value="1"/>
</dbReference>
<dbReference type="CDD" id="cd16922">
    <property type="entry name" value="HATPase_EvgS-ArcB-TorS-like"/>
    <property type="match status" value="1"/>
</dbReference>
<evidence type="ECO:0000313" key="11">
    <source>
        <dbReference type="Proteomes" id="UP000192917"/>
    </source>
</evidence>
<evidence type="ECO:0000256" key="4">
    <source>
        <dbReference type="ARBA" id="ARBA00022553"/>
    </source>
</evidence>
<dbReference type="AlphaFoldDB" id="A0A1Y6BQ80"/>
<dbReference type="InterPro" id="IPR036097">
    <property type="entry name" value="HisK_dim/P_sf"/>
</dbReference>
<dbReference type="GO" id="GO:0005886">
    <property type="term" value="C:plasma membrane"/>
    <property type="evidence" value="ECO:0007669"/>
    <property type="project" value="TreeGrafter"/>
</dbReference>
<dbReference type="SMART" id="SM00387">
    <property type="entry name" value="HATPase_c"/>
    <property type="match status" value="1"/>
</dbReference>
<feature type="domain" description="HAMP" evidence="9">
    <location>
        <begin position="292"/>
        <end position="347"/>
    </location>
</feature>
<keyword evidence="7" id="KW-0812">Transmembrane</keyword>
<dbReference type="Pfam" id="PF00512">
    <property type="entry name" value="HisKA"/>
    <property type="match status" value="1"/>
</dbReference>
<dbReference type="RefSeq" id="WP_089229640.1">
    <property type="nucleotide sequence ID" value="NZ_FWZX01000005.1"/>
</dbReference>
<dbReference type="InterPro" id="IPR003661">
    <property type="entry name" value="HisK_dim/P_dom"/>
</dbReference>
<organism evidence="10 11">
    <name type="scientific">Tistlia consotensis USBA 355</name>
    <dbReference type="NCBI Taxonomy" id="560819"/>
    <lineage>
        <taxon>Bacteria</taxon>
        <taxon>Pseudomonadati</taxon>
        <taxon>Pseudomonadota</taxon>
        <taxon>Alphaproteobacteria</taxon>
        <taxon>Rhodospirillales</taxon>
        <taxon>Rhodovibrionaceae</taxon>
        <taxon>Tistlia</taxon>
    </lineage>
</organism>
<evidence type="ECO:0000256" key="2">
    <source>
        <dbReference type="ARBA" id="ARBA00004370"/>
    </source>
</evidence>
<evidence type="ECO:0000256" key="5">
    <source>
        <dbReference type="ARBA" id="ARBA00022679"/>
    </source>
</evidence>
<evidence type="ECO:0000256" key="7">
    <source>
        <dbReference type="SAM" id="Phobius"/>
    </source>
</evidence>
<dbReference type="Gene3D" id="3.30.565.10">
    <property type="entry name" value="Histidine kinase-like ATPase, C-terminal domain"/>
    <property type="match status" value="1"/>
</dbReference>
<evidence type="ECO:0000256" key="3">
    <source>
        <dbReference type="ARBA" id="ARBA00012438"/>
    </source>
</evidence>
<feature type="domain" description="Histidine kinase" evidence="8">
    <location>
        <begin position="369"/>
        <end position="601"/>
    </location>
</feature>
<dbReference type="PROSITE" id="PS50885">
    <property type="entry name" value="HAMP"/>
    <property type="match status" value="1"/>
</dbReference>
<dbReference type="Gene3D" id="3.30.450.20">
    <property type="entry name" value="PAS domain"/>
    <property type="match status" value="1"/>
</dbReference>
<comment type="catalytic activity">
    <reaction evidence="1">
        <text>ATP + protein L-histidine = ADP + protein N-phospho-L-histidine.</text>
        <dbReference type="EC" id="2.7.13.3"/>
    </reaction>
</comment>
<dbReference type="CDD" id="cd06225">
    <property type="entry name" value="HAMP"/>
    <property type="match status" value="1"/>
</dbReference>
<dbReference type="Gene3D" id="1.10.287.130">
    <property type="match status" value="1"/>
</dbReference>
<dbReference type="InterPro" id="IPR036890">
    <property type="entry name" value="HATPase_C_sf"/>
</dbReference>